<name>A0A1B8QAE8_9GAMM</name>
<proteinExistence type="predicted"/>
<keyword evidence="4 5" id="KW-0472">Membrane</keyword>
<dbReference type="RefSeq" id="WP_067237894.1">
    <property type="nucleotide sequence ID" value="NZ_CP171134.1"/>
</dbReference>
<protein>
    <recommendedName>
        <fullName evidence="6">Bacterial virulence protein VirB8 domain-containing protein</fullName>
    </recommendedName>
</protein>
<reference evidence="7 8" key="1">
    <citation type="submission" date="2016-06" db="EMBL/GenBank/DDBJ databases">
        <title>Draft genome of Moraxella atlantae CCUG 66109.</title>
        <authorList>
            <person name="Salva-Serra F."/>
            <person name="Engstrom-Jakobsson H."/>
            <person name="Thorell K."/>
            <person name="Gonzales-Siles L."/>
            <person name="Karlsson R."/>
            <person name="Boulund F."/>
            <person name="Engstrand L."/>
            <person name="Kristiansson E."/>
            <person name="Moore E."/>
        </authorList>
    </citation>
    <scope>NUCLEOTIDE SEQUENCE [LARGE SCALE GENOMIC DNA]</scope>
    <source>
        <strain evidence="7 8">CCUG 66109</strain>
    </source>
</reference>
<sequence>MALLRKKATPKDKKVTAKQASFDFVKAAKEFEASRIGDIETSRKMAWYVATAACCVAIMCSVAVMLLTPLKEVRPYLIRVDNNTGATDIVTTLANGKSNYGDEVAKFFAANYVRLMEGYDWYTLQNQIDQAMMFSDSNMQGQIEKKYAMPNAPHKTYKDSQRVNVKINNVSIIDPKGILQVRFTKTVEPMNGGSYNPQTGTITPEPKINNYIATIGYDYVNVPTVDDVRLVNPLGFTVKTYRVDEEAVVNGGAQ</sequence>
<dbReference type="PIRSF" id="PIRSF003299">
    <property type="entry name" value="VirB8_PtlE"/>
    <property type="match status" value="1"/>
</dbReference>
<evidence type="ECO:0000256" key="5">
    <source>
        <dbReference type="SAM" id="Phobius"/>
    </source>
</evidence>
<dbReference type="CDD" id="cd16424">
    <property type="entry name" value="VirB8"/>
    <property type="match status" value="1"/>
</dbReference>
<dbReference type="Pfam" id="PF04335">
    <property type="entry name" value="VirB8"/>
    <property type="match status" value="1"/>
</dbReference>
<dbReference type="STRING" id="34059.A9308_09035"/>
<evidence type="ECO:0000256" key="4">
    <source>
        <dbReference type="ARBA" id="ARBA00023136"/>
    </source>
</evidence>
<dbReference type="GO" id="GO:0030255">
    <property type="term" value="P:protein secretion by the type IV secretion system"/>
    <property type="evidence" value="ECO:0007669"/>
    <property type="project" value="InterPro"/>
</dbReference>
<accession>A0A1B8QAE8</accession>
<dbReference type="InterPro" id="IPR032710">
    <property type="entry name" value="NTF2-like_dom_sf"/>
</dbReference>
<evidence type="ECO:0000259" key="6">
    <source>
        <dbReference type="Pfam" id="PF04335"/>
    </source>
</evidence>
<comment type="subcellular location">
    <subcellularLocation>
        <location evidence="1">Membrane</location>
        <topology evidence="1">Single-pass membrane protein</topology>
    </subcellularLocation>
</comment>
<dbReference type="OrthoDB" id="7366154at2"/>
<comment type="caution">
    <text evidence="7">The sequence shown here is derived from an EMBL/GenBank/DDBJ whole genome shotgun (WGS) entry which is preliminary data.</text>
</comment>
<feature type="transmembrane region" description="Helical" evidence="5">
    <location>
        <begin position="45"/>
        <end position="67"/>
    </location>
</feature>
<dbReference type="Proteomes" id="UP000092508">
    <property type="component" value="Unassembled WGS sequence"/>
</dbReference>
<evidence type="ECO:0000256" key="1">
    <source>
        <dbReference type="ARBA" id="ARBA00004167"/>
    </source>
</evidence>
<dbReference type="GO" id="GO:0016020">
    <property type="term" value="C:membrane"/>
    <property type="evidence" value="ECO:0007669"/>
    <property type="project" value="UniProtKB-SubCell"/>
</dbReference>
<dbReference type="AlphaFoldDB" id="A0A1B8QAE8"/>
<keyword evidence="3 5" id="KW-1133">Transmembrane helix</keyword>
<evidence type="ECO:0000313" key="7">
    <source>
        <dbReference type="EMBL" id="OBX76269.1"/>
    </source>
</evidence>
<evidence type="ECO:0000313" key="8">
    <source>
        <dbReference type="Proteomes" id="UP000092508"/>
    </source>
</evidence>
<dbReference type="EMBL" id="LZMZ01000032">
    <property type="protein sequence ID" value="OBX76269.1"/>
    <property type="molecule type" value="Genomic_DNA"/>
</dbReference>
<dbReference type="InterPro" id="IPR007430">
    <property type="entry name" value="VirB8"/>
</dbReference>
<gene>
    <name evidence="7" type="ORF">A9308_09035</name>
</gene>
<feature type="domain" description="Bacterial virulence protein VirB8" evidence="6">
    <location>
        <begin position="28"/>
        <end position="246"/>
    </location>
</feature>
<dbReference type="Gene3D" id="3.10.450.230">
    <property type="entry name" value="VirB8 protein"/>
    <property type="match status" value="1"/>
</dbReference>
<dbReference type="SUPFAM" id="SSF54427">
    <property type="entry name" value="NTF2-like"/>
    <property type="match status" value="1"/>
</dbReference>
<organism evidence="7 8">
    <name type="scientific">Faucicola atlantae</name>
    <dbReference type="NCBI Taxonomy" id="34059"/>
    <lineage>
        <taxon>Bacteria</taxon>
        <taxon>Pseudomonadati</taxon>
        <taxon>Pseudomonadota</taxon>
        <taxon>Gammaproteobacteria</taxon>
        <taxon>Moraxellales</taxon>
        <taxon>Moraxellaceae</taxon>
        <taxon>Faucicola</taxon>
    </lineage>
</organism>
<dbReference type="InterPro" id="IPR026264">
    <property type="entry name" value="VirB8/PtlE"/>
</dbReference>
<evidence type="ECO:0000256" key="2">
    <source>
        <dbReference type="ARBA" id="ARBA00022692"/>
    </source>
</evidence>
<keyword evidence="2 5" id="KW-0812">Transmembrane</keyword>
<evidence type="ECO:0000256" key="3">
    <source>
        <dbReference type="ARBA" id="ARBA00022989"/>
    </source>
</evidence>